<evidence type="ECO:0000259" key="8">
    <source>
        <dbReference type="PROSITE" id="PS50172"/>
    </source>
</evidence>
<dbReference type="EMBL" id="QKKF02035878">
    <property type="protein sequence ID" value="RZF32831.1"/>
    <property type="molecule type" value="Genomic_DNA"/>
</dbReference>
<dbReference type="Pfam" id="PF16589">
    <property type="entry name" value="BRCT_2"/>
    <property type="match status" value="1"/>
</dbReference>
<feature type="domain" description="BRCT" evidence="8">
    <location>
        <begin position="1219"/>
        <end position="1298"/>
    </location>
</feature>
<keyword evidence="2" id="KW-0227">DNA damage</keyword>
<comment type="subcellular location">
    <subcellularLocation>
        <location evidence="1">Nucleus</location>
    </subcellularLocation>
</comment>
<dbReference type="Proteomes" id="UP000291343">
    <property type="component" value="Unassembled WGS sequence"/>
</dbReference>
<dbReference type="SMR" id="A0A482WI28"/>
<dbReference type="GO" id="GO:0044666">
    <property type="term" value="C:MLL3/4 complex"/>
    <property type="evidence" value="ECO:0007669"/>
    <property type="project" value="TreeGrafter"/>
</dbReference>
<reference evidence="9 10" key="1">
    <citation type="journal article" date="2017" name="Gigascience">
        <title>Genome sequence of the small brown planthopper, Laodelphax striatellus.</title>
        <authorList>
            <person name="Zhu J."/>
            <person name="Jiang F."/>
            <person name="Wang X."/>
            <person name="Yang P."/>
            <person name="Bao Y."/>
            <person name="Zhao W."/>
            <person name="Wang W."/>
            <person name="Lu H."/>
            <person name="Wang Q."/>
            <person name="Cui N."/>
            <person name="Li J."/>
            <person name="Chen X."/>
            <person name="Luo L."/>
            <person name="Yu J."/>
            <person name="Kang L."/>
            <person name="Cui F."/>
        </authorList>
    </citation>
    <scope>NUCLEOTIDE SEQUENCE [LARGE SCALE GENOMIC DNA]</scope>
    <source>
        <strain evidence="9">Lst14</strain>
    </source>
</reference>
<feature type="domain" description="BRCT" evidence="8">
    <location>
        <begin position="948"/>
        <end position="1032"/>
    </location>
</feature>
<dbReference type="CDD" id="cd18440">
    <property type="entry name" value="BRCT_PAXIP1_rpt6"/>
    <property type="match status" value="1"/>
</dbReference>
<feature type="coiled-coil region" evidence="6">
    <location>
        <begin position="349"/>
        <end position="386"/>
    </location>
</feature>
<dbReference type="Gene3D" id="3.40.50.10190">
    <property type="entry name" value="BRCT domain"/>
    <property type="match status" value="6"/>
</dbReference>
<name>A0A482WI28_LAOST</name>
<dbReference type="OrthoDB" id="342264at2759"/>
<evidence type="ECO:0000313" key="10">
    <source>
        <dbReference type="Proteomes" id="UP000291343"/>
    </source>
</evidence>
<dbReference type="InParanoid" id="A0A482WI28"/>
<dbReference type="InterPro" id="IPR051579">
    <property type="entry name" value="DDR_Transcriptional_Reg"/>
</dbReference>
<dbReference type="PROSITE" id="PS50172">
    <property type="entry name" value="BRCT"/>
    <property type="match status" value="6"/>
</dbReference>
<keyword evidence="6" id="KW-0175">Coiled coil</keyword>
<evidence type="ECO:0000256" key="7">
    <source>
        <dbReference type="SAM" id="MobiDB-lite"/>
    </source>
</evidence>
<feature type="compositionally biased region" description="Low complexity" evidence="7">
    <location>
        <begin position="635"/>
        <end position="656"/>
    </location>
</feature>
<feature type="domain" description="BRCT" evidence="8">
    <location>
        <begin position="6"/>
        <end position="93"/>
    </location>
</feature>
<evidence type="ECO:0000256" key="1">
    <source>
        <dbReference type="ARBA" id="ARBA00004123"/>
    </source>
</evidence>
<dbReference type="STRING" id="195883.A0A482WI28"/>
<comment type="caution">
    <text evidence="9">The sequence shown here is derived from an EMBL/GenBank/DDBJ whole genome shotgun (WGS) entry which is preliminary data.</text>
</comment>
<dbReference type="Pfam" id="PF12738">
    <property type="entry name" value="PTCB-BRCT"/>
    <property type="match status" value="2"/>
</dbReference>
<feature type="coiled-coil region" evidence="6">
    <location>
        <begin position="439"/>
        <end position="466"/>
    </location>
</feature>
<dbReference type="Pfam" id="PF16770">
    <property type="entry name" value="RTT107_BRCT_5"/>
    <property type="match status" value="1"/>
</dbReference>
<dbReference type="CDD" id="cd17711">
    <property type="entry name" value="BRCT_PAXIP1_rpt3"/>
    <property type="match status" value="1"/>
</dbReference>
<feature type="region of interest" description="Disordered" evidence="7">
    <location>
        <begin position="766"/>
        <end position="790"/>
    </location>
</feature>
<dbReference type="Pfam" id="PF00533">
    <property type="entry name" value="BRCT"/>
    <property type="match status" value="1"/>
</dbReference>
<evidence type="ECO:0000256" key="4">
    <source>
        <dbReference type="ARBA" id="ARBA00023858"/>
    </source>
</evidence>
<dbReference type="InterPro" id="IPR001357">
    <property type="entry name" value="BRCT_dom"/>
</dbReference>
<feature type="compositionally biased region" description="Polar residues" evidence="7">
    <location>
        <begin position="766"/>
        <end position="777"/>
    </location>
</feature>
<feature type="domain" description="BRCT" evidence="8">
    <location>
        <begin position="1044"/>
        <end position="1119"/>
    </location>
</feature>
<proteinExistence type="predicted"/>
<dbReference type="PANTHER" id="PTHR23196:SF1">
    <property type="entry name" value="PAX-INTERACTING PROTEIN 1"/>
    <property type="match status" value="1"/>
</dbReference>
<feature type="region of interest" description="Disordered" evidence="7">
    <location>
        <begin position="635"/>
        <end position="666"/>
    </location>
</feature>
<feature type="compositionally biased region" description="Polar residues" evidence="7">
    <location>
        <begin position="241"/>
        <end position="264"/>
    </location>
</feature>
<feature type="region of interest" description="Disordered" evidence="7">
    <location>
        <begin position="277"/>
        <end position="300"/>
    </location>
</feature>
<evidence type="ECO:0000256" key="6">
    <source>
        <dbReference type="SAM" id="Coils"/>
    </source>
</evidence>
<accession>A0A482WI28</accession>
<evidence type="ECO:0000256" key="5">
    <source>
        <dbReference type="ARBA" id="ARBA00030146"/>
    </source>
</evidence>
<protein>
    <recommendedName>
        <fullName evidence="4">PAX-interacting protein 1</fullName>
    </recommendedName>
    <alternativeName>
        <fullName evidence="5">PAX transactivation activation domain-interacting protein</fullName>
    </alternativeName>
</protein>
<feature type="coiled-coil region" evidence="6">
    <location>
        <begin position="716"/>
        <end position="750"/>
    </location>
</feature>
<gene>
    <name evidence="9" type="ORF">LSTR_LSTR011477</name>
</gene>
<dbReference type="FunCoup" id="A0A482WI28">
    <property type="interactions" value="1528"/>
</dbReference>
<feature type="region of interest" description="Disordered" evidence="7">
    <location>
        <begin position="239"/>
        <end position="264"/>
    </location>
</feature>
<keyword evidence="3" id="KW-0539">Nucleus</keyword>
<dbReference type="GO" id="GO:0006974">
    <property type="term" value="P:DNA damage response"/>
    <property type="evidence" value="ECO:0007669"/>
    <property type="project" value="UniProtKB-KW"/>
</dbReference>
<evidence type="ECO:0000256" key="2">
    <source>
        <dbReference type="ARBA" id="ARBA00022763"/>
    </source>
</evidence>
<evidence type="ECO:0000256" key="3">
    <source>
        <dbReference type="ARBA" id="ARBA00023242"/>
    </source>
</evidence>
<keyword evidence="10" id="KW-1185">Reference proteome</keyword>
<feature type="domain" description="BRCT" evidence="8">
    <location>
        <begin position="94"/>
        <end position="183"/>
    </location>
</feature>
<dbReference type="SMART" id="SM00292">
    <property type="entry name" value="BRCT"/>
    <property type="match status" value="6"/>
</dbReference>
<dbReference type="PANTHER" id="PTHR23196">
    <property type="entry name" value="PAX TRANSCRIPTION ACTIVATION DOMAIN INTERACTING PROTEIN"/>
    <property type="match status" value="1"/>
</dbReference>
<feature type="compositionally biased region" description="Low complexity" evidence="7">
    <location>
        <begin position="289"/>
        <end position="300"/>
    </location>
</feature>
<dbReference type="CDD" id="cd17710">
    <property type="entry name" value="BRCT_PAXIP1_rpt2"/>
    <property type="match status" value="1"/>
</dbReference>
<feature type="domain" description="BRCT" evidence="8">
    <location>
        <begin position="1319"/>
        <end position="1408"/>
    </location>
</feature>
<evidence type="ECO:0000313" key="9">
    <source>
        <dbReference type="EMBL" id="RZF32831.1"/>
    </source>
</evidence>
<dbReference type="SUPFAM" id="SSF52113">
    <property type="entry name" value="BRCT domain"/>
    <property type="match status" value="5"/>
</dbReference>
<organism evidence="9 10">
    <name type="scientific">Laodelphax striatellus</name>
    <name type="common">Small brown planthopper</name>
    <name type="synonym">Delphax striatella</name>
    <dbReference type="NCBI Taxonomy" id="195883"/>
    <lineage>
        <taxon>Eukaryota</taxon>
        <taxon>Metazoa</taxon>
        <taxon>Ecdysozoa</taxon>
        <taxon>Arthropoda</taxon>
        <taxon>Hexapoda</taxon>
        <taxon>Insecta</taxon>
        <taxon>Pterygota</taxon>
        <taxon>Neoptera</taxon>
        <taxon>Paraneoptera</taxon>
        <taxon>Hemiptera</taxon>
        <taxon>Auchenorrhyncha</taxon>
        <taxon>Fulgoroidea</taxon>
        <taxon>Delphacidae</taxon>
        <taxon>Criomorphinae</taxon>
        <taxon>Laodelphax</taxon>
    </lineage>
</organism>
<dbReference type="InterPro" id="IPR036420">
    <property type="entry name" value="BRCT_dom_sf"/>
</dbReference>
<sequence length="1422" mass="158288">MSETEEPEKLFKNVKYKLSGIVGQDVIDTLKNGGAEAFSYFSDYVTMLIVGDEPSESDISDAKDLYEVPAVSSSWVLQSSKFKKLLPTRFFEFGDAKIFAGITANISHVSSEDASALWGMIIYNGGSLEKSLNPSVTHLVTTKASGEKYEEALKNKDIVIVTPDWITDSLEKKSRCNEEKYHPRLLIEKSSAVSKCSGGLSTAHITGFADEDVPNEENAAAPNLSNELLEQLKQRMPWNQPAVSTQATASSVQPSTSQSMKLTPTRSVATIIPITRGQVVPSQPPPLQPTVQQPNSLQQQQQQQVQQQQQRVLVQQQLLQQNMPAQWRPPLASTPQLQQVVQTSQTHIHQQIQQQLQQHQLQQAQQQQQQAQQQQAQQQQAQQQQQLILQPQQVLINQQAKIQLQTSTQFIVRENQPQLIQQQGQQQFVATSGATQIPWQQAQQQTTQAQQQYQQLRQQQIQQQQQQTQGQSIQQRITYTQVGGTTAGGAAGGPPRQLIHMDAQTHAQLQQMDPQQRALFLQNLQKQRQLVLQRQMQAQQQRQAQQAQIQAAGGSGGGIVTGGSAGVATSGGGMVLGVRPSQVAVIRGHLPPGLTPQQQLQWVQHRQPHQQIFIPQNSQLRQQVLLQQQQQQGPQQQLRQAQQAPTPQPQQQQTQVMVGSGGAVHAPTPAVHQQAVIVGQRGDVVMSASTGQPTVAWQESQLTTTQQQQQLTQLKLRQQHAQLQRLQQLKQQQQQQQQQSQIQIGRLQQQTAPAATVTSGMLYGSQEISAPTGQTPSIGPGPQDDQDPALSNVVQESFPGVQGQPQQQTLVVNAKTKTALANMLSIRLQAGHSAAAAINSQLEGSASGQLRLMTAQHHAQQHQPPVPAAPPTPTPPAATVQRNTLVNMTNGVANRGNVADQHTKSPYSTQTAARVAAVLAKSAAATPAPGPTQPRAHFYGHNPAVKLPPDMFLLGCVFLIVEYDRTGHDILTWQRIILENGGEYESSYSVRITHIICQTQRHPLVQQGMRDAKRCITADWLNDIALKQQVLPPWLALHFPTPFSDEKPCRNLIICYSGFEGEERTRIKKMITATGAKITSYYTSHNHILICRKPEGEKYRKARELSKSVVNVQWLNEILFGHYACLQQADSHKYQQFNLGNPFRIDYGLVPHLMAAWKVPINLVQESYDRVKSSPPLNNRRKRIRLSNTAAIPDADQENKEVPVNVPVTNPNPPQEAARPFVMFSGVDDVVEEQKKVLQLGGAIATSCGEATHLLVPKLTRTFKLLCCLSTCKYILKLDWLRDSHKQNTFLDEKQYMISDEEFEKTWDCNIEKVLSNNNRSELFKGKTFFFTPGVIPSRSFLREITEYAGGTVQKQRKSLKAIQECEPNTYFIIGHSNDLHLIIDVLRANIGVYNADFIMTSIMRQKIDLESSVVKFHFGKK</sequence>